<sequence>MNTEFHYYMTYLIATRAGFRPESAKIISIASQYVDNNNMIFTINKGTVEEYTNHISQTMNIIKPKKKLFRIYPLFHFIPGDPLAVSARRKDGKLHMLNTTPNSTNANNIFDAAIYSKNLYRIGIATHSFADTWAHQNFIGLYDTFNSVDGGVEKVIPFIGHASAYFYPDWPALIWKDSRLVGKYIKVNNKERSLQAAREIFRKLYLFLNPNGTAEHVHWESKKLLEDLSNAIGKMDQGNDEKENRIKRYKELAMKKEYGGVALEDYKKDTWFDEVVNEEILGIRDRSVISVNGVSVGLNRYDPLTDIYTWKNPKTYKKSHWYKFQEAVKSHQKVAFNILSKKNFSYLDLKDW</sequence>
<gene>
    <name evidence="1" type="ORF">CCE28_16405</name>
</gene>
<dbReference type="Pfam" id="PF20551">
    <property type="entry name" value="DUF6765"/>
    <property type="match status" value="1"/>
</dbReference>
<dbReference type="Proteomes" id="UP000216024">
    <property type="component" value="Unassembled WGS sequence"/>
</dbReference>
<dbReference type="EMBL" id="NIBG01000018">
    <property type="protein sequence ID" value="PAB58219.1"/>
    <property type="molecule type" value="Genomic_DNA"/>
</dbReference>
<keyword evidence="2" id="KW-1185">Reference proteome</keyword>
<dbReference type="OrthoDB" id="569000at2"/>
<dbReference type="AlphaFoldDB" id="A0A267MF74"/>
<evidence type="ECO:0000313" key="1">
    <source>
        <dbReference type="EMBL" id="PAB58219.1"/>
    </source>
</evidence>
<protein>
    <submittedName>
        <fullName evidence="1">Uncharacterized protein</fullName>
    </submittedName>
</protein>
<reference evidence="1 2" key="1">
    <citation type="submission" date="2017-06" db="EMBL/GenBank/DDBJ databases">
        <title>Draft genome sequence of anaerobic fermentative bacterium Anaeromicrobium sediminis DY2726D isolated from West Pacific Ocean sediments.</title>
        <authorList>
            <person name="Zeng X."/>
        </authorList>
    </citation>
    <scope>NUCLEOTIDE SEQUENCE [LARGE SCALE GENOMIC DNA]</scope>
    <source>
        <strain evidence="1 2">DY2726D</strain>
    </source>
</reference>
<evidence type="ECO:0000313" key="2">
    <source>
        <dbReference type="Proteomes" id="UP000216024"/>
    </source>
</evidence>
<dbReference type="RefSeq" id="WP_095134821.1">
    <property type="nucleotide sequence ID" value="NZ_NIBG01000018.1"/>
</dbReference>
<comment type="caution">
    <text evidence="1">The sequence shown here is derived from an EMBL/GenBank/DDBJ whole genome shotgun (WGS) entry which is preliminary data.</text>
</comment>
<accession>A0A267MF74</accession>
<dbReference type="InterPro" id="IPR046653">
    <property type="entry name" value="DUF6765"/>
</dbReference>
<proteinExistence type="predicted"/>
<organism evidence="1 2">
    <name type="scientific">Anaeromicrobium sediminis</name>
    <dbReference type="NCBI Taxonomy" id="1478221"/>
    <lineage>
        <taxon>Bacteria</taxon>
        <taxon>Bacillati</taxon>
        <taxon>Bacillota</taxon>
        <taxon>Clostridia</taxon>
        <taxon>Peptostreptococcales</taxon>
        <taxon>Thermotaleaceae</taxon>
        <taxon>Anaeromicrobium</taxon>
    </lineage>
</organism>
<name>A0A267MF74_9FIRM</name>